<name>A0A919V8I7_9ACTN</name>
<dbReference type="GO" id="GO:0050308">
    <property type="term" value="F:sugar-phosphatase activity"/>
    <property type="evidence" value="ECO:0007669"/>
    <property type="project" value="TreeGrafter"/>
</dbReference>
<evidence type="ECO:0000313" key="2">
    <source>
        <dbReference type="Proteomes" id="UP000606172"/>
    </source>
</evidence>
<reference evidence="1" key="1">
    <citation type="submission" date="2021-01" db="EMBL/GenBank/DDBJ databases">
        <title>Whole genome shotgun sequence of Sinosporangium siamense NBRC 109515.</title>
        <authorList>
            <person name="Komaki H."/>
            <person name="Tamura T."/>
        </authorList>
    </citation>
    <scope>NUCLEOTIDE SEQUENCE</scope>
    <source>
        <strain evidence="1">NBRC 109515</strain>
    </source>
</reference>
<dbReference type="InterPro" id="IPR023214">
    <property type="entry name" value="HAD_sf"/>
</dbReference>
<dbReference type="Pfam" id="PF00702">
    <property type="entry name" value="Hydrolase"/>
    <property type="match status" value="1"/>
</dbReference>
<dbReference type="PANTHER" id="PTHR43481">
    <property type="entry name" value="FRUCTOSE-1-PHOSPHATE PHOSPHATASE"/>
    <property type="match status" value="1"/>
</dbReference>
<sequence>MLVSADDVNEGKPNPEGYMMAARALSAEPGDCLVFEDSPSGVAAGASAGARVVALLTTSPRAELPADLWIDDLRAVEPHAGDEALHLSVGTL</sequence>
<dbReference type="InterPro" id="IPR006439">
    <property type="entry name" value="HAD-SF_hydro_IA"/>
</dbReference>
<dbReference type="RefSeq" id="WP_204031201.1">
    <property type="nucleotide sequence ID" value="NZ_BOOW01000042.1"/>
</dbReference>
<evidence type="ECO:0000313" key="1">
    <source>
        <dbReference type="EMBL" id="GII96180.1"/>
    </source>
</evidence>
<dbReference type="InterPro" id="IPR036412">
    <property type="entry name" value="HAD-like_sf"/>
</dbReference>
<dbReference type="AlphaFoldDB" id="A0A919V8I7"/>
<dbReference type="NCBIfam" id="TIGR01509">
    <property type="entry name" value="HAD-SF-IA-v3"/>
    <property type="match status" value="1"/>
</dbReference>
<dbReference type="InterPro" id="IPR051806">
    <property type="entry name" value="HAD-like_SPP"/>
</dbReference>
<dbReference type="SUPFAM" id="SSF56784">
    <property type="entry name" value="HAD-like"/>
    <property type="match status" value="1"/>
</dbReference>
<comment type="caution">
    <text evidence="1">The sequence shown here is derived from an EMBL/GenBank/DDBJ whole genome shotgun (WGS) entry which is preliminary data.</text>
</comment>
<gene>
    <name evidence="1" type="ORF">Ssi02_64110</name>
</gene>
<dbReference type="Proteomes" id="UP000606172">
    <property type="component" value="Unassembled WGS sequence"/>
</dbReference>
<dbReference type="EMBL" id="BOOW01000042">
    <property type="protein sequence ID" value="GII96180.1"/>
    <property type="molecule type" value="Genomic_DNA"/>
</dbReference>
<proteinExistence type="predicted"/>
<protein>
    <recommendedName>
        <fullName evidence="3">HAD-IA family hydrolase</fullName>
    </recommendedName>
</protein>
<keyword evidence="2" id="KW-1185">Reference proteome</keyword>
<dbReference type="Gene3D" id="3.40.50.1000">
    <property type="entry name" value="HAD superfamily/HAD-like"/>
    <property type="match status" value="1"/>
</dbReference>
<evidence type="ECO:0008006" key="3">
    <source>
        <dbReference type="Google" id="ProtNLM"/>
    </source>
</evidence>
<dbReference type="PANTHER" id="PTHR43481:SF4">
    <property type="entry name" value="GLYCEROL-1-PHOSPHATE PHOSPHOHYDROLASE 1-RELATED"/>
    <property type="match status" value="1"/>
</dbReference>
<organism evidence="1 2">
    <name type="scientific">Sinosporangium siamense</name>
    <dbReference type="NCBI Taxonomy" id="1367973"/>
    <lineage>
        <taxon>Bacteria</taxon>
        <taxon>Bacillati</taxon>
        <taxon>Actinomycetota</taxon>
        <taxon>Actinomycetes</taxon>
        <taxon>Streptosporangiales</taxon>
        <taxon>Streptosporangiaceae</taxon>
        <taxon>Sinosporangium</taxon>
    </lineage>
</organism>
<accession>A0A919V8I7</accession>